<feature type="chain" id="PRO_5036260418" evidence="1">
    <location>
        <begin position="25"/>
        <end position="106"/>
    </location>
</feature>
<sequence>MEVLHFNSIFPLNLVLFFFTGILAGDKELNLAQSVQYHSKIYNDLDFWPLATMKTVHSSWVASTCGSRRVDKTIRESGCHLFSSTSSSRLPSKCCQSFVLLDSYIN</sequence>
<dbReference type="EMBL" id="HBUE01052164">
    <property type="protein sequence ID" value="CAG6465032.1"/>
    <property type="molecule type" value="Transcribed_RNA"/>
</dbReference>
<reference evidence="2" key="1">
    <citation type="submission" date="2021-05" db="EMBL/GenBank/DDBJ databases">
        <authorList>
            <person name="Alioto T."/>
            <person name="Alioto T."/>
            <person name="Gomez Garrido J."/>
        </authorList>
    </citation>
    <scope>NUCLEOTIDE SEQUENCE</scope>
</reference>
<dbReference type="AlphaFoldDB" id="A0A8D8B0I7"/>
<evidence type="ECO:0000313" key="2">
    <source>
        <dbReference type="EMBL" id="CAG6465025.1"/>
    </source>
</evidence>
<dbReference type="EMBL" id="HBUE01052163">
    <property type="protein sequence ID" value="CAG6465030.1"/>
    <property type="molecule type" value="Transcribed_RNA"/>
</dbReference>
<feature type="signal peptide" evidence="1">
    <location>
        <begin position="1"/>
        <end position="24"/>
    </location>
</feature>
<keyword evidence="1" id="KW-0732">Signal</keyword>
<dbReference type="EMBL" id="HBUE01052160">
    <property type="protein sequence ID" value="CAG6465025.1"/>
    <property type="molecule type" value="Transcribed_RNA"/>
</dbReference>
<evidence type="ECO:0000256" key="1">
    <source>
        <dbReference type="SAM" id="SignalP"/>
    </source>
</evidence>
<proteinExistence type="predicted"/>
<accession>A0A8D8B0I7</accession>
<protein>
    <submittedName>
        <fullName evidence="2">(northern house mosquito) hypothetical protein</fullName>
    </submittedName>
</protein>
<name>A0A8D8B0I7_CULPI</name>
<dbReference type="EMBL" id="HBUE01052167">
    <property type="protein sequence ID" value="CAG6465036.1"/>
    <property type="molecule type" value="Transcribed_RNA"/>
</dbReference>
<organism evidence="2">
    <name type="scientific">Culex pipiens</name>
    <name type="common">House mosquito</name>
    <dbReference type="NCBI Taxonomy" id="7175"/>
    <lineage>
        <taxon>Eukaryota</taxon>
        <taxon>Metazoa</taxon>
        <taxon>Ecdysozoa</taxon>
        <taxon>Arthropoda</taxon>
        <taxon>Hexapoda</taxon>
        <taxon>Insecta</taxon>
        <taxon>Pterygota</taxon>
        <taxon>Neoptera</taxon>
        <taxon>Endopterygota</taxon>
        <taxon>Diptera</taxon>
        <taxon>Nematocera</taxon>
        <taxon>Culicoidea</taxon>
        <taxon>Culicidae</taxon>
        <taxon>Culicinae</taxon>
        <taxon>Culicini</taxon>
        <taxon>Culex</taxon>
        <taxon>Culex</taxon>
    </lineage>
</organism>